<protein>
    <submittedName>
        <fullName evidence="1">Uncharacterized protein</fullName>
    </submittedName>
</protein>
<evidence type="ECO:0000313" key="1">
    <source>
        <dbReference type="EMBL" id="KAG4303825.1"/>
    </source>
</evidence>
<dbReference type="EMBL" id="JABTEG010000020">
    <property type="protein sequence ID" value="KAG4303825.1"/>
    <property type="molecule type" value="Genomic_DNA"/>
</dbReference>
<dbReference type="Proteomes" id="UP000768646">
    <property type="component" value="Unassembled WGS sequence"/>
</dbReference>
<evidence type="ECO:0000313" key="2">
    <source>
        <dbReference type="Proteomes" id="UP000768646"/>
    </source>
</evidence>
<feature type="non-terminal residue" evidence="1">
    <location>
        <position position="1"/>
    </location>
</feature>
<proteinExistence type="predicted"/>
<reference evidence="1 2" key="1">
    <citation type="journal article" date="2021" name="Commun. Biol.">
        <title>Genomic insights into the host specific adaptation of the Pneumocystis genus.</title>
        <authorList>
            <person name="Cisse O.H."/>
            <person name="Ma L."/>
            <person name="Dekker J.P."/>
            <person name="Khil P.P."/>
            <person name="Youn J.-H."/>
            <person name="Brenchley J.M."/>
            <person name="Blair R."/>
            <person name="Pahar B."/>
            <person name="Chabe M."/>
            <person name="Van Rompay K.K.A."/>
            <person name="Keesler R."/>
            <person name="Sukura A."/>
            <person name="Hirsch V."/>
            <person name="Kutty G."/>
            <person name="Liu Y."/>
            <person name="Peng L."/>
            <person name="Chen J."/>
            <person name="Song J."/>
            <person name="Weissenbacher-Lang C."/>
            <person name="Xu J."/>
            <person name="Upham N.S."/>
            <person name="Stajich J.E."/>
            <person name="Cuomo C.A."/>
            <person name="Cushion M.T."/>
            <person name="Kovacs J.A."/>
        </authorList>
    </citation>
    <scope>NUCLEOTIDE SEQUENCE [LARGE SCALE GENOMIC DNA]</scope>
    <source>
        <strain evidence="1 2">RABM</strain>
    </source>
</reference>
<accession>A0ACB7C8Z5</accession>
<name>A0ACB7C8Z5_9ASCO</name>
<sequence>IIGCYICYGSNLQYPSTIVCFLCTVCFSINDLHPIQIQLSIILPEPNVTPLSLTSFENIVLGNLWRECISLTNSSVDLFQVQPFYNIISTLPSHLIQIFLEVMDILFKQMDVIILLNAYLVISTVYRMKFIIIFVNWFSNYDMDVLYKKVQLCNSFISKRFSKYIQKHDIQHKYRNDWMIKAVARTMALLFASNKKKNFFLSEFYNTMVDYVDLITDFDTWEQRLSKFSFYQYPFLLSMRAKINIMEYDAKLIVINISGMFIWNEEATYCWFNPISFELSHQYFLIEVILGLAIYNSIVLDIYLLLDCYKKLLGVTCGLDDLNDFRPNLNILEDILISFWIHLFQNDLNHSKEGSPEGLDVDQLRSVTVYDGLNSSEIHLEEEVVKWCFDRIPAIGVTKLLFKISILEDDYDRYSILYIYVLTSYVFIVIKLAKNSINFLSLPFLVQKEKKMGFSTGDAEKGAKLFKTRCAQCHTLEKGAPHKVGPNLHGIFGRKTGQAEGYQYSESNKAKAVVWSEETLFEYLENPKKYIPGTKMVFPGFKKPSDRNDIITYLKEATA</sequence>
<keyword evidence="2" id="KW-1185">Reference proteome</keyword>
<comment type="caution">
    <text evidence="1">The sequence shown here is derived from an EMBL/GenBank/DDBJ whole genome shotgun (WGS) entry which is preliminary data.</text>
</comment>
<organism evidence="1 2">
    <name type="scientific">Pneumocystis oryctolagi</name>
    <dbReference type="NCBI Taxonomy" id="42067"/>
    <lineage>
        <taxon>Eukaryota</taxon>
        <taxon>Fungi</taxon>
        <taxon>Dikarya</taxon>
        <taxon>Ascomycota</taxon>
        <taxon>Taphrinomycotina</taxon>
        <taxon>Pneumocystomycetes</taxon>
        <taxon>Pneumocystaceae</taxon>
        <taxon>Pneumocystis</taxon>
    </lineage>
</organism>
<gene>
    <name evidence="1" type="ORF">PORY_002754</name>
</gene>